<dbReference type="Proteomes" id="UP000660745">
    <property type="component" value="Unassembled WGS sequence"/>
</dbReference>
<dbReference type="EMBL" id="BMNK01000015">
    <property type="protein sequence ID" value="GGP13845.1"/>
    <property type="molecule type" value="Genomic_DNA"/>
</dbReference>
<reference evidence="2" key="1">
    <citation type="journal article" date="2014" name="Int. J. Syst. Evol. Microbiol.">
        <title>Complete genome sequence of Corynebacterium casei LMG S-19264T (=DSM 44701T), isolated from a smear-ripened cheese.</title>
        <authorList>
            <consortium name="US DOE Joint Genome Institute (JGI-PGF)"/>
            <person name="Walter F."/>
            <person name="Albersmeier A."/>
            <person name="Kalinowski J."/>
            <person name="Ruckert C."/>
        </authorList>
    </citation>
    <scope>NUCLEOTIDE SEQUENCE</scope>
    <source>
        <strain evidence="2">CGMCC 4.7430</strain>
    </source>
</reference>
<gene>
    <name evidence="2" type="ORF">GCM10012278_67250</name>
</gene>
<evidence type="ECO:0000256" key="1">
    <source>
        <dbReference type="SAM" id="SignalP"/>
    </source>
</evidence>
<dbReference type="PROSITE" id="PS51257">
    <property type="entry name" value="PROKAR_LIPOPROTEIN"/>
    <property type="match status" value="1"/>
</dbReference>
<evidence type="ECO:0000313" key="2">
    <source>
        <dbReference type="EMBL" id="GGP13845.1"/>
    </source>
</evidence>
<comment type="caution">
    <text evidence="2">The sequence shown here is derived from an EMBL/GenBank/DDBJ whole genome shotgun (WGS) entry which is preliminary data.</text>
</comment>
<evidence type="ECO:0000313" key="3">
    <source>
        <dbReference type="Proteomes" id="UP000660745"/>
    </source>
</evidence>
<feature type="signal peptide" evidence="1">
    <location>
        <begin position="1"/>
        <end position="19"/>
    </location>
</feature>
<proteinExistence type="predicted"/>
<feature type="chain" id="PRO_5039049746" description="Sensor domain-containing protein" evidence="1">
    <location>
        <begin position="20"/>
        <end position="225"/>
    </location>
</feature>
<reference evidence="2" key="2">
    <citation type="submission" date="2020-09" db="EMBL/GenBank/DDBJ databases">
        <authorList>
            <person name="Sun Q."/>
            <person name="Zhou Y."/>
        </authorList>
    </citation>
    <scope>NUCLEOTIDE SEQUENCE</scope>
    <source>
        <strain evidence="2">CGMCC 4.7430</strain>
    </source>
</reference>
<name>A0A918AED1_9ACTN</name>
<sequence length="225" mass="23177">MLKAFSGICLSMTVIAGCAASGVAEQPVKTAQAPSPSAALAGKLRAVLLPVPKGMRVVHGPEVGAFGTLKSTQQGLAAVRQSKLNRPECAGAPQLDPARPEIARAPAAVIAFANERGSISQAVVALPPAAFPGPLPVGCGTYTADVHGTEVTYRTQDLDMPRQGDESRAYLTTASGGDRNAQIGSVVIRRGTVVMSLMVVGKEVKRAGLLELGRLADQNLSRVAT</sequence>
<keyword evidence="1" id="KW-0732">Signal</keyword>
<accession>A0A918AED1</accession>
<dbReference type="AlphaFoldDB" id="A0A918AED1"/>
<evidence type="ECO:0008006" key="4">
    <source>
        <dbReference type="Google" id="ProtNLM"/>
    </source>
</evidence>
<keyword evidence="3" id="KW-1185">Reference proteome</keyword>
<protein>
    <recommendedName>
        <fullName evidence="4">Sensor domain-containing protein</fullName>
    </recommendedName>
</protein>
<organism evidence="2 3">
    <name type="scientific">Nonomuraea glycinis</name>
    <dbReference type="NCBI Taxonomy" id="2047744"/>
    <lineage>
        <taxon>Bacteria</taxon>
        <taxon>Bacillati</taxon>
        <taxon>Actinomycetota</taxon>
        <taxon>Actinomycetes</taxon>
        <taxon>Streptosporangiales</taxon>
        <taxon>Streptosporangiaceae</taxon>
        <taxon>Nonomuraea</taxon>
    </lineage>
</organism>